<evidence type="ECO:0000256" key="1">
    <source>
        <dbReference type="SAM" id="MobiDB-lite"/>
    </source>
</evidence>
<reference evidence="2" key="2">
    <citation type="submission" date="2023-06" db="EMBL/GenBank/DDBJ databases">
        <authorList>
            <consortium name="Lawrence Berkeley National Laboratory"/>
            <person name="Haridas S."/>
            <person name="Hensen N."/>
            <person name="Bonometti L."/>
            <person name="Westerberg I."/>
            <person name="Brannstrom I.O."/>
            <person name="Guillou S."/>
            <person name="Cros-Aarteil S."/>
            <person name="Calhoun S."/>
            <person name="Kuo A."/>
            <person name="Mondo S."/>
            <person name="Pangilinan J."/>
            <person name="Riley R."/>
            <person name="Labutti K."/>
            <person name="Andreopoulos B."/>
            <person name="Lipzen A."/>
            <person name="Chen C."/>
            <person name="Yanf M."/>
            <person name="Daum C."/>
            <person name="Ng V."/>
            <person name="Clum A."/>
            <person name="Steindorff A."/>
            <person name="Ohm R."/>
            <person name="Martin F."/>
            <person name="Silar P."/>
            <person name="Natvig D."/>
            <person name="Lalanne C."/>
            <person name="Gautier V."/>
            <person name="Ament-Velasquez S.L."/>
            <person name="Kruys A."/>
            <person name="Hutchinson M.I."/>
            <person name="Powell A.J."/>
            <person name="Barry K."/>
            <person name="Miller A.N."/>
            <person name="Grigoriev I.V."/>
            <person name="Debuchy R."/>
            <person name="Gladieux P."/>
            <person name="Thoren M.H."/>
            <person name="Johannesson H."/>
        </authorList>
    </citation>
    <scope>NUCLEOTIDE SEQUENCE</scope>
    <source>
        <strain evidence="2">CBS 118394</strain>
    </source>
</reference>
<comment type="caution">
    <text evidence="2">The sequence shown here is derived from an EMBL/GenBank/DDBJ whole genome shotgun (WGS) entry which is preliminary data.</text>
</comment>
<dbReference type="Proteomes" id="UP001283341">
    <property type="component" value="Unassembled WGS sequence"/>
</dbReference>
<sequence length="362" mass="39020">MGMLISREGNDHAASGGRIRNFQAISQLKRLLNGKNLAFSLLNLATPLADQRGTGAKSALLAVTCSCLPVLPGKAAFFINVIPAHRPLASVKLHHAAGLPFKIVKWQAARPERESGGGRWMRPRQDQPVCQWPPAAALHQRKKDGGQLLSLIGFSSLDIIGIRANPTTTLHNPIPSLLGPLPKQQAPAHAQALSVPWEAVSRYHIFGRWSSCSPIEKSLLGGKNPDLRATGPFLPYRVHRCLNIGLVVHGSWACDFLSFSALLSSQSRRSSGGRELESGQRTPRHPMFSSPRARNFRNLHTSRMPTSGAPSPDSMSFGPLCMPVDLGCCTASTTTSDNFDGQDGLTSLLVLLSACCYFAGLP</sequence>
<proteinExistence type="predicted"/>
<accession>A0AAE0ID49</accession>
<feature type="region of interest" description="Disordered" evidence="1">
    <location>
        <begin position="269"/>
        <end position="292"/>
    </location>
</feature>
<keyword evidence="3" id="KW-1185">Reference proteome</keyword>
<name>A0AAE0ID49_9PEZI</name>
<dbReference type="EMBL" id="JAUEDM010000003">
    <property type="protein sequence ID" value="KAK3322770.1"/>
    <property type="molecule type" value="Genomic_DNA"/>
</dbReference>
<organism evidence="2 3">
    <name type="scientific">Apodospora peruviana</name>
    <dbReference type="NCBI Taxonomy" id="516989"/>
    <lineage>
        <taxon>Eukaryota</taxon>
        <taxon>Fungi</taxon>
        <taxon>Dikarya</taxon>
        <taxon>Ascomycota</taxon>
        <taxon>Pezizomycotina</taxon>
        <taxon>Sordariomycetes</taxon>
        <taxon>Sordariomycetidae</taxon>
        <taxon>Sordariales</taxon>
        <taxon>Lasiosphaeriaceae</taxon>
        <taxon>Apodospora</taxon>
    </lineage>
</organism>
<dbReference type="AlphaFoldDB" id="A0AAE0ID49"/>
<reference evidence="2" key="1">
    <citation type="journal article" date="2023" name="Mol. Phylogenet. Evol.">
        <title>Genome-scale phylogeny and comparative genomics of the fungal order Sordariales.</title>
        <authorList>
            <person name="Hensen N."/>
            <person name="Bonometti L."/>
            <person name="Westerberg I."/>
            <person name="Brannstrom I.O."/>
            <person name="Guillou S."/>
            <person name="Cros-Aarteil S."/>
            <person name="Calhoun S."/>
            <person name="Haridas S."/>
            <person name="Kuo A."/>
            <person name="Mondo S."/>
            <person name="Pangilinan J."/>
            <person name="Riley R."/>
            <person name="LaButti K."/>
            <person name="Andreopoulos B."/>
            <person name="Lipzen A."/>
            <person name="Chen C."/>
            <person name="Yan M."/>
            <person name="Daum C."/>
            <person name="Ng V."/>
            <person name="Clum A."/>
            <person name="Steindorff A."/>
            <person name="Ohm R.A."/>
            <person name="Martin F."/>
            <person name="Silar P."/>
            <person name="Natvig D.O."/>
            <person name="Lalanne C."/>
            <person name="Gautier V."/>
            <person name="Ament-Velasquez S.L."/>
            <person name="Kruys A."/>
            <person name="Hutchinson M.I."/>
            <person name="Powell A.J."/>
            <person name="Barry K."/>
            <person name="Miller A.N."/>
            <person name="Grigoriev I.V."/>
            <person name="Debuchy R."/>
            <person name="Gladieux P."/>
            <person name="Hiltunen Thoren M."/>
            <person name="Johannesson H."/>
        </authorList>
    </citation>
    <scope>NUCLEOTIDE SEQUENCE</scope>
    <source>
        <strain evidence="2">CBS 118394</strain>
    </source>
</reference>
<evidence type="ECO:0000313" key="2">
    <source>
        <dbReference type="EMBL" id="KAK3322770.1"/>
    </source>
</evidence>
<gene>
    <name evidence="2" type="ORF">B0H66DRAFT_214544</name>
</gene>
<evidence type="ECO:0000313" key="3">
    <source>
        <dbReference type="Proteomes" id="UP001283341"/>
    </source>
</evidence>
<protein>
    <submittedName>
        <fullName evidence="2">Uncharacterized protein</fullName>
    </submittedName>
</protein>